<dbReference type="PANTHER" id="PTHR43814:SF1">
    <property type="entry name" value="ARGININOSUCCINATE LYASE"/>
    <property type="match status" value="1"/>
</dbReference>
<dbReference type="InterPro" id="IPR008948">
    <property type="entry name" value="L-Aspartase-like"/>
</dbReference>
<dbReference type="Gene3D" id="1.10.40.30">
    <property type="entry name" value="Fumarase/aspartase (C-terminal domain)"/>
    <property type="match status" value="1"/>
</dbReference>
<dbReference type="PANTHER" id="PTHR43814">
    <property type="entry name" value="ARGININOSUCCINATE LYASE"/>
    <property type="match status" value="1"/>
</dbReference>
<evidence type="ECO:0008006" key="4">
    <source>
        <dbReference type="Google" id="ProtNLM"/>
    </source>
</evidence>
<dbReference type="Pfam" id="PF00206">
    <property type="entry name" value="Lyase_1"/>
    <property type="match status" value="1"/>
</dbReference>
<reference evidence="3" key="1">
    <citation type="submission" date="2018-05" db="EMBL/GenBank/DDBJ databases">
        <authorList>
            <person name="Lanie J.A."/>
            <person name="Ng W.-L."/>
            <person name="Kazmierczak K.M."/>
            <person name="Andrzejewski T.M."/>
            <person name="Davidsen T.M."/>
            <person name="Wayne K.J."/>
            <person name="Tettelin H."/>
            <person name="Glass J.I."/>
            <person name="Rusch D."/>
            <person name="Podicherti R."/>
            <person name="Tsui H.-C.T."/>
            <person name="Winkler M.E."/>
        </authorList>
    </citation>
    <scope>NUCLEOTIDE SEQUENCE</scope>
</reference>
<name>A0A381S4P1_9ZZZZ</name>
<dbReference type="Gene3D" id="1.10.275.10">
    <property type="entry name" value="Fumarase/aspartase (N-terminal domain)"/>
    <property type="match status" value="1"/>
</dbReference>
<dbReference type="SUPFAM" id="SSF48557">
    <property type="entry name" value="L-aspartase-like"/>
    <property type="match status" value="1"/>
</dbReference>
<evidence type="ECO:0000313" key="3">
    <source>
        <dbReference type="EMBL" id="SUZ99075.1"/>
    </source>
</evidence>
<dbReference type="GO" id="GO:0005829">
    <property type="term" value="C:cytosol"/>
    <property type="evidence" value="ECO:0007669"/>
    <property type="project" value="TreeGrafter"/>
</dbReference>
<dbReference type="Gene3D" id="1.20.200.10">
    <property type="entry name" value="Fumarase/aspartase (Central domain)"/>
    <property type="match status" value="1"/>
</dbReference>
<dbReference type="InterPro" id="IPR009049">
    <property type="entry name" value="Argininosuccinate_lyase"/>
</dbReference>
<dbReference type="NCBIfam" id="TIGR00838">
    <property type="entry name" value="argH"/>
    <property type="match status" value="1"/>
</dbReference>
<dbReference type="InterPro" id="IPR024083">
    <property type="entry name" value="Fumarase/histidase_N"/>
</dbReference>
<evidence type="ECO:0000259" key="1">
    <source>
        <dbReference type="Pfam" id="PF00206"/>
    </source>
</evidence>
<dbReference type="InterPro" id="IPR022761">
    <property type="entry name" value="Fumarate_lyase_N"/>
</dbReference>
<dbReference type="Pfam" id="PF14698">
    <property type="entry name" value="ASL_C2"/>
    <property type="match status" value="1"/>
</dbReference>
<dbReference type="PRINTS" id="PR00145">
    <property type="entry name" value="ARGSUCLYASE"/>
</dbReference>
<protein>
    <recommendedName>
        <fullName evidence="4">Fumarate lyase N-terminal domain-containing protein</fullName>
    </recommendedName>
</protein>
<dbReference type="PRINTS" id="PR00149">
    <property type="entry name" value="FUMRATELYASE"/>
</dbReference>
<gene>
    <name evidence="3" type="ORF">METZ01_LOCUS51929</name>
</gene>
<dbReference type="GO" id="GO:0004056">
    <property type="term" value="F:argininosuccinate lyase activity"/>
    <property type="evidence" value="ECO:0007669"/>
    <property type="project" value="InterPro"/>
</dbReference>
<dbReference type="AlphaFoldDB" id="A0A381S4P1"/>
<feature type="domain" description="Fumarate lyase N-terminal" evidence="1">
    <location>
        <begin position="46"/>
        <end position="296"/>
    </location>
</feature>
<feature type="domain" description="Argininosuccinate lyase C-terminal" evidence="2">
    <location>
        <begin position="366"/>
        <end position="417"/>
    </location>
</feature>
<dbReference type="InterPro" id="IPR029419">
    <property type="entry name" value="Arg_succ_lyase_C"/>
</dbReference>
<accession>A0A381S4P1</accession>
<proteinExistence type="predicted"/>
<sequence length="497" mass="56259">MALNYNKFPADVYSETVLAPDFEIYRGVFASELHAINLAQTVMLSRQGLLTEEEASKIAEALFFVEENVDVDSMKFDGSFEDLFFVIERELSQRIGIEISGKLHTGRSRNDMEHTMFRMVLREKLVENLEFHIQLSTMLIDKATKSLDETVLLYTHGQPAQPSTLAHYLGAIIEVVIRDMRRINSALHDVDLCPMGAGAITTSGFDLDRGLMAELLGFRDCVENSYGAIAACDYITASYSALKLSCIHLGRFVQDLATWTGFEISQLYVPDGFVQVSSIMPQKRNPVPTEHMRLMFSLAAGGANQIIDTMHNTPFADMNDSERETQSTGHQVFDRMNRALKLLSGFVDAVQVNKASVKKRIDDSLATITELADSMVRHEKINFRQAHAIAHLIAKASIKEKIPLKKFSYDSYCKYFESEIGSAPRMKPLDFKRVSDPGHFVDVRKLRGGPSRNAMLESLKKYKRQSEEIYTTSFKYNERISMADRLREDTARNLFIH</sequence>
<organism evidence="3">
    <name type="scientific">marine metagenome</name>
    <dbReference type="NCBI Taxonomy" id="408172"/>
    <lineage>
        <taxon>unclassified sequences</taxon>
        <taxon>metagenomes</taxon>
        <taxon>ecological metagenomes</taxon>
    </lineage>
</organism>
<dbReference type="InterPro" id="IPR000362">
    <property type="entry name" value="Fumarate_lyase_fam"/>
</dbReference>
<dbReference type="GO" id="GO:0042450">
    <property type="term" value="P:L-arginine biosynthetic process via ornithine"/>
    <property type="evidence" value="ECO:0007669"/>
    <property type="project" value="InterPro"/>
</dbReference>
<dbReference type="CDD" id="cd01359">
    <property type="entry name" value="Argininosuccinate_lyase"/>
    <property type="match status" value="1"/>
</dbReference>
<dbReference type="EMBL" id="UINC01002666">
    <property type="protein sequence ID" value="SUZ99075.1"/>
    <property type="molecule type" value="Genomic_DNA"/>
</dbReference>
<evidence type="ECO:0000259" key="2">
    <source>
        <dbReference type="Pfam" id="PF14698"/>
    </source>
</evidence>